<evidence type="ECO:0000313" key="5">
    <source>
        <dbReference type="Proteomes" id="UP001172457"/>
    </source>
</evidence>
<dbReference type="SUPFAM" id="SSF53056">
    <property type="entry name" value="beta-carbonic anhydrase, cab"/>
    <property type="match status" value="1"/>
</dbReference>
<dbReference type="GO" id="GO:0004089">
    <property type="term" value="F:carbonate dehydratase activity"/>
    <property type="evidence" value="ECO:0007669"/>
    <property type="project" value="UniProtKB-UniRule"/>
</dbReference>
<dbReference type="Pfam" id="PF00484">
    <property type="entry name" value="Pro_CA"/>
    <property type="match status" value="1"/>
</dbReference>
<protein>
    <recommendedName>
        <fullName evidence="3">Carbonic anhydrase</fullName>
        <ecNumber evidence="3">4.2.1.1</ecNumber>
    </recommendedName>
    <alternativeName>
        <fullName evidence="3">Carbonate dehydratase</fullName>
    </alternativeName>
</protein>
<reference evidence="4" key="1">
    <citation type="submission" date="2023-03" db="EMBL/GenBank/DDBJ databases">
        <title>Chromosome-scale reference genome and RAD-based genetic map of yellow starthistle (Centaurea solstitialis) reveal putative structural variation and QTLs associated with invader traits.</title>
        <authorList>
            <person name="Reatini B."/>
            <person name="Cang F.A."/>
            <person name="Jiang Q."/>
            <person name="Mckibben M.T.W."/>
            <person name="Barker M.S."/>
            <person name="Rieseberg L.H."/>
            <person name="Dlugosch K.M."/>
        </authorList>
    </citation>
    <scope>NUCLEOTIDE SEQUENCE</scope>
    <source>
        <strain evidence="4">CAN-66</strain>
        <tissue evidence="4">Leaf</tissue>
    </source>
</reference>
<keyword evidence="3" id="KW-0456">Lyase</keyword>
<keyword evidence="2 3" id="KW-0862">Zinc</keyword>
<evidence type="ECO:0000256" key="3">
    <source>
        <dbReference type="RuleBase" id="RU003956"/>
    </source>
</evidence>
<dbReference type="AlphaFoldDB" id="A0AA38TMA7"/>
<dbReference type="PANTHER" id="PTHR11002:SF56">
    <property type="entry name" value="BETA CARBONIC ANHYDRASE 2, CHLOROPLASTIC"/>
    <property type="match status" value="1"/>
</dbReference>
<dbReference type="Proteomes" id="UP001172457">
    <property type="component" value="Chromosome 2"/>
</dbReference>
<comment type="cofactor">
    <cofactor evidence="2">
        <name>Zn(2+)</name>
        <dbReference type="ChEBI" id="CHEBI:29105"/>
    </cofactor>
    <text evidence="2">Binds 1 zinc ion per subunit.</text>
</comment>
<proteinExistence type="inferred from homology"/>
<keyword evidence="2" id="KW-0479">Metal-binding</keyword>
<keyword evidence="5" id="KW-1185">Reference proteome</keyword>
<name>A0AA38TMA7_9ASTR</name>
<evidence type="ECO:0000313" key="4">
    <source>
        <dbReference type="EMBL" id="KAJ9562659.1"/>
    </source>
</evidence>
<dbReference type="EC" id="4.2.1.1" evidence="3"/>
<accession>A0AA38TMA7</accession>
<dbReference type="EMBL" id="JARYMX010000002">
    <property type="protein sequence ID" value="KAJ9562659.1"/>
    <property type="molecule type" value="Genomic_DNA"/>
</dbReference>
<organism evidence="4 5">
    <name type="scientific">Centaurea solstitialis</name>
    <name type="common">yellow star-thistle</name>
    <dbReference type="NCBI Taxonomy" id="347529"/>
    <lineage>
        <taxon>Eukaryota</taxon>
        <taxon>Viridiplantae</taxon>
        <taxon>Streptophyta</taxon>
        <taxon>Embryophyta</taxon>
        <taxon>Tracheophyta</taxon>
        <taxon>Spermatophyta</taxon>
        <taxon>Magnoliopsida</taxon>
        <taxon>eudicotyledons</taxon>
        <taxon>Gunneridae</taxon>
        <taxon>Pentapetalae</taxon>
        <taxon>asterids</taxon>
        <taxon>campanulids</taxon>
        <taxon>Asterales</taxon>
        <taxon>Asteraceae</taxon>
        <taxon>Carduoideae</taxon>
        <taxon>Cardueae</taxon>
        <taxon>Centaureinae</taxon>
        <taxon>Centaurea</taxon>
    </lineage>
</organism>
<dbReference type="GO" id="GO:0008270">
    <property type="term" value="F:zinc ion binding"/>
    <property type="evidence" value="ECO:0007669"/>
    <property type="project" value="UniProtKB-UniRule"/>
</dbReference>
<comment type="similarity">
    <text evidence="1 3">Belongs to the beta-class carbonic anhydrase family.</text>
</comment>
<dbReference type="InterPro" id="IPR036874">
    <property type="entry name" value="Carbonic_anhydrase_sf"/>
</dbReference>
<feature type="binding site" evidence="2">
    <location>
        <position position="12"/>
    </location>
    <ligand>
        <name>Zn(2+)</name>
        <dbReference type="ChEBI" id="CHEBI:29105"/>
    </ligand>
</feature>
<comment type="catalytic activity">
    <reaction evidence="3">
        <text>hydrogencarbonate + H(+) = CO2 + H2O</text>
        <dbReference type="Rhea" id="RHEA:10748"/>
        <dbReference type="ChEBI" id="CHEBI:15377"/>
        <dbReference type="ChEBI" id="CHEBI:15378"/>
        <dbReference type="ChEBI" id="CHEBI:16526"/>
        <dbReference type="ChEBI" id="CHEBI:17544"/>
        <dbReference type="EC" id="4.2.1.1"/>
    </reaction>
</comment>
<dbReference type="Gene3D" id="3.40.1050.10">
    <property type="entry name" value="Carbonic anhydrase"/>
    <property type="match status" value="1"/>
</dbReference>
<gene>
    <name evidence="4" type="ORF">OSB04_007819</name>
</gene>
<evidence type="ECO:0000256" key="2">
    <source>
        <dbReference type="PIRSR" id="PIRSR601765-1"/>
    </source>
</evidence>
<feature type="binding site" evidence="2">
    <location>
        <position position="15"/>
    </location>
    <ligand>
        <name>Zn(2+)</name>
        <dbReference type="ChEBI" id="CHEBI:29105"/>
    </ligand>
</feature>
<sequence length="122" mass="13390">MMQVEQIIVIGHSRCGGIKGLMTFPDKGPHTTDFIEDWLKVCLPAKSKVIAEHGSASVDDQCVHCEKEAVNTSLAHLLTYPFVREGLVKKTLALKGDTTIWLTAPLSCGNLSLAFLLQPWLD</sequence>
<comment type="caution">
    <text evidence="4">The sequence shown here is derived from an EMBL/GenBank/DDBJ whole genome shotgun (WGS) entry which is preliminary data.</text>
</comment>
<evidence type="ECO:0000256" key="1">
    <source>
        <dbReference type="ARBA" id="ARBA00006217"/>
    </source>
</evidence>
<comment type="function">
    <text evidence="3">Reversible hydration of carbon dioxide.</text>
</comment>
<dbReference type="PANTHER" id="PTHR11002">
    <property type="entry name" value="CARBONIC ANHYDRASE"/>
    <property type="match status" value="1"/>
</dbReference>
<dbReference type="InterPro" id="IPR001765">
    <property type="entry name" value="Carbonic_anhydrase"/>
</dbReference>